<dbReference type="Pfam" id="PF25534">
    <property type="entry name" value="DUF7918"/>
    <property type="match status" value="1"/>
</dbReference>
<proteinExistence type="predicted"/>
<reference evidence="2 3" key="1">
    <citation type="submission" date="2020-01" db="EMBL/GenBank/DDBJ databases">
        <authorList>
            <consortium name="DOE Joint Genome Institute"/>
            <person name="Haridas S."/>
            <person name="Albert R."/>
            <person name="Binder M."/>
            <person name="Bloem J."/>
            <person name="Labutti K."/>
            <person name="Salamov A."/>
            <person name="Andreopoulos B."/>
            <person name="Baker S.E."/>
            <person name="Barry K."/>
            <person name="Bills G."/>
            <person name="Bluhm B.H."/>
            <person name="Cannon C."/>
            <person name="Castanera R."/>
            <person name="Culley D.E."/>
            <person name="Daum C."/>
            <person name="Ezra D."/>
            <person name="Gonzalez J.B."/>
            <person name="Henrissat B."/>
            <person name="Kuo A."/>
            <person name="Liang C."/>
            <person name="Lipzen A."/>
            <person name="Lutzoni F."/>
            <person name="Magnuson J."/>
            <person name="Mondo S."/>
            <person name="Nolan M."/>
            <person name="Ohm R."/>
            <person name="Pangilinan J."/>
            <person name="Park H.-J.H."/>
            <person name="Ramirez L."/>
            <person name="Alfaro M."/>
            <person name="Sun H."/>
            <person name="Tritt A."/>
            <person name="Yoshinaga Y."/>
            <person name="Zwiers L.-H.L."/>
            <person name="Turgeon B.G."/>
            <person name="Goodwin S.B."/>
            <person name="Spatafora J.W."/>
            <person name="Crous P.W."/>
            <person name="Grigoriev I.V."/>
        </authorList>
    </citation>
    <scope>NUCLEOTIDE SEQUENCE [LARGE SCALE GENOMIC DNA]</scope>
    <source>
        <strain evidence="2 3">CBS 611.86</strain>
    </source>
</reference>
<evidence type="ECO:0000313" key="3">
    <source>
        <dbReference type="Proteomes" id="UP000481861"/>
    </source>
</evidence>
<accession>A0A7C8IGF4</accession>
<comment type="caution">
    <text evidence="2">The sequence shown here is derived from an EMBL/GenBank/DDBJ whole genome shotgun (WGS) entry which is preliminary data.</text>
</comment>
<dbReference type="EMBL" id="JAADJZ010000009">
    <property type="protein sequence ID" value="KAF2872367.1"/>
    <property type="molecule type" value="Genomic_DNA"/>
</dbReference>
<dbReference type="InterPro" id="IPR057678">
    <property type="entry name" value="DUF7918"/>
</dbReference>
<dbReference type="Proteomes" id="UP000481861">
    <property type="component" value="Unassembled WGS sequence"/>
</dbReference>
<dbReference type="AlphaFoldDB" id="A0A7C8IGF4"/>
<evidence type="ECO:0000259" key="1">
    <source>
        <dbReference type="Pfam" id="PF25534"/>
    </source>
</evidence>
<sequence length="310" mass="35155">MAVLTLQPGLKVEIHVNGQALNEWIDDEEDCPPNTVIKYVEATSGAKFEVHFTYCREFLAKHEVVTRVYLDNKYADGSVHTPRSDAHHIGGAREFINGKHYMRDFRFSRINAVDNDTHHLTKNLKKTLDRVGTIRVDFVWVIRKATIQISESTLSISELGTVPEKALKGKTISHQASLGERKPTGSFSTVDVDYPEGNEPFASYSFYYRSKASLKSLLIIPRSPSPVPLEDRDVDSLTLEESRELLRRQQNQMNAANKIKKERIKRERPVENGHVINSDNDDDEISIVSAKRRRLAPTLNEDGVEVVDLT</sequence>
<dbReference type="PANTHER" id="PTHR36223">
    <property type="entry name" value="BETA-LACTAMASE-TYPE TRANSPEPTIDASE FOLD DOMAIN CONTAINING PROTEIN"/>
    <property type="match status" value="1"/>
</dbReference>
<dbReference type="OrthoDB" id="3364132at2759"/>
<dbReference type="PANTHER" id="PTHR36223:SF1">
    <property type="entry name" value="TRANSCRIPTION ELONGATION FACTOR EAF N-TERMINAL DOMAIN-CONTAINING PROTEIN"/>
    <property type="match status" value="1"/>
</dbReference>
<gene>
    <name evidence="2" type="ORF">BDV95DRAFT_381960</name>
</gene>
<name>A0A7C8IGF4_9PLEO</name>
<feature type="domain" description="DUF7918" evidence="1">
    <location>
        <begin position="9"/>
        <end position="223"/>
    </location>
</feature>
<evidence type="ECO:0000313" key="2">
    <source>
        <dbReference type="EMBL" id="KAF2872367.1"/>
    </source>
</evidence>
<keyword evidence="3" id="KW-1185">Reference proteome</keyword>
<protein>
    <recommendedName>
        <fullName evidence="1">DUF7918 domain-containing protein</fullName>
    </recommendedName>
</protein>
<organism evidence="2 3">
    <name type="scientific">Massariosphaeria phaeospora</name>
    <dbReference type="NCBI Taxonomy" id="100035"/>
    <lineage>
        <taxon>Eukaryota</taxon>
        <taxon>Fungi</taxon>
        <taxon>Dikarya</taxon>
        <taxon>Ascomycota</taxon>
        <taxon>Pezizomycotina</taxon>
        <taxon>Dothideomycetes</taxon>
        <taxon>Pleosporomycetidae</taxon>
        <taxon>Pleosporales</taxon>
        <taxon>Pleosporales incertae sedis</taxon>
        <taxon>Massariosphaeria</taxon>
    </lineage>
</organism>